<name>A0A917TK24_9BACI</name>
<dbReference type="AlphaFoldDB" id="A0A917TK24"/>
<proteinExistence type="predicted"/>
<keyword evidence="3" id="KW-1185">Reference proteome</keyword>
<dbReference type="EMBL" id="BMLG01000002">
    <property type="protein sequence ID" value="GGM25309.1"/>
    <property type="molecule type" value="Genomic_DNA"/>
</dbReference>
<accession>A0A917TK24</accession>
<feature type="domain" description="ABM" evidence="1">
    <location>
        <begin position="66"/>
        <end position="160"/>
    </location>
</feature>
<dbReference type="PROSITE" id="PS51725">
    <property type="entry name" value="ABM"/>
    <property type="match status" value="1"/>
</dbReference>
<dbReference type="SUPFAM" id="SSF54909">
    <property type="entry name" value="Dimeric alpha+beta barrel"/>
    <property type="match status" value="1"/>
</dbReference>
<dbReference type="PANTHER" id="PTHR34474:SF2">
    <property type="entry name" value="SIGNAL TRANSDUCTION PROTEIN TRAP"/>
    <property type="match status" value="1"/>
</dbReference>
<dbReference type="InterPro" id="IPR011008">
    <property type="entry name" value="Dimeric_a/b-barrel"/>
</dbReference>
<reference evidence="2" key="2">
    <citation type="submission" date="2020-09" db="EMBL/GenBank/DDBJ databases">
        <authorList>
            <person name="Sun Q."/>
            <person name="Zhou Y."/>
        </authorList>
    </citation>
    <scope>NUCLEOTIDE SEQUENCE</scope>
    <source>
        <strain evidence="2">CGMCC 1.6333</strain>
    </source>
</reference>
<reference evidence="2" key="1">
    <citation type="journal article" date="2014" name="Int. J. Syst. Evol. Microbiol.">
        <title>Complete genome sequence of Corynebacterium casei LMG S-19264T (=DSM 44701T), isolated from a smear-ripened cheese.</title>
        <authorList>
            <consortium name="US DOE Joint Genome Institute (JGI-PGF)"/>
            <person name="Walter F."/>
            <person name="Albersmeier A."/>
            <person name="Kalinowski J."/>
            <person name="Ruckert C."/>
        </authorList>
    </citation>
    <scope>NUCLEOTIDE SEQUENCE</scope>
    <source>
        <strain evidence="2">CGMCC 1.6333</strain>
    </source>
</reference>
<dbReference type="InterPro" id="IPR007138">
    <property type="entry name" value="ABM_dom"/>
</dbReference>
<evidence type="ECO:0000313" key="3">
    <source>
        <dbReference type="Proteomes" id="UP000618460"/>
    </source>
</evidence>
<dbReference type="Proteomes" id="UP000618460">
    <property type="component" value="Unassembled WGS sequence"/>
</dbReference>
<evidence type="ECO:0000313" key="2">
    <source>
        <dbReference type="EMBL" id="GGM25309.1"/>
    </source>
</evidence>
<dbReference type="Pfam" id="PF03992">
    <property type="entry name" value="ABM"/>
    <property type="match status" value="1"/>
</dbReference>
<sequence>MKAYMTNGTLDHLEKIAENHPEINLYFMRNQTAAVAYYEDNGPPVFDEPRGYEIFVTKGTLQLKGYVVMQHIPVSDDGKPIFESEYQDQADKIKAQPGVYALRVLRPLRGNTYVVFIQWENEARYQSWFKADMLKNTFGKKKKKKKKPKYRAGKPFSTKYTMVDWDEVYQERIEEQNQTELDEEENNDDI</sequence>
<dbReference type="Gene3D" id="3.30.70.100">
    <property type="match status" value="1"/>
</dbReference>
<dbReference type="RefSeq" id="WP_117153348.1">
    <property type="nucleotide sequence ID" value="NZ_BMLG01000002.1"/>
</dbReference>
<dbReference type="OrthoDB" id="2352283at2"/>
<comment type="caution">
    <text evidence="2">The sequence shown here is derived from an EMBL/GenBank/DDBJ whole genome shotgun (WGS) entry which is preliminary data.</text>
</comment>
<protein>
    <recommendedName>
        <fullName evidence="1">ABM domain-containing protein</fullName>
    </recommendedName>
</protein>
<gene>
    <name evidence="2" type="ORF">GCM10011351_08830</name>
</gene>
<dbReference type="InterPro" id="IPR050404">
    <property type="entry name" value="Heme-degrading_MO"/>
</dbReference>
<evidence type="ECO:0000259" key="1">
    <source>
        <dbReference type="PROSITE" id="PS51725"/>
    </source>
</evidence>
<organism evidence="2 3">
    <name type="scientific">Paraliobacillus quinghaiensis</name>
    <dbReference type="NCBI Taxonomy" id="470815"/>
    <lineage>
        <taxon>Bacteria</taxon>
        <taxon>Bacillati</taxon>
        <taxon>Bacillota</taxon>
        <taxon>Bacilli</taxon>
        <taxon>Bacillales</taxon>
        <taxon>Bacillaceae</taxon>
        <taxon>Paraliobacillus</taxon>
    </lineage>
</organism>
<dbReference type="PANTHER" id="PTHR34474">
    <property type="entry name" value="SIGNAL TRANSDUCTION PROTEIN TRAP"/>
    <property type="match status" value="1"/>
</dbReference>